<dbReference type="Proteomes" id="UP001152759">
    <property type="component" value="Chromosome 3"/>
</dbReference>
<name>A0A9P0A906_BEMTA</name>
<dbReference type="AlphaFoldDB" id="A0A9P0A906"/>
<dbReference type="EMBL" id="OU963864">
    <property type="protein sequence ID" value="CAH0386702.1"/>
    <property type="molecule type" value="Genomic_DNA"/>
</dbReference>
<protein>
    <submittedName>
        <fullName evidence="1">Uncharacterized protein</fullName>
    </submittedName>
</protein>
<proteinExistence type="predicted"/>
<sequence>MSFLASSRELDPPLPNKDFLNSMPNRSFLTRVPSLIPFRRAHTDLTVDTIESRLEKKGRWDLKRSNYCEKLARSAFFRSLNLESSHQVESQESFNEGDYCLLVDSPFRILRPPSFKKLEEGSHRGVLLRLRGCDLKLTQQRLR</sequence>
<reference evidence="1" key="1">
    <citation type="submission" date="2021-12" db="EMBL/GenBank/DDBJ databases">
        <authorList>
            <person name="King R."/>
        </authorList>
    </citation>
    <scope>NUCLEOTIDE SEQUENCE</scope>
</reference>
<evidence type="ECO:0000313" key="2">
    <source>
        <dbReference type="Proteomes" id="UP001152759"/>
    </source>
</evidence>
<organism evidence="1 2">
    <name type="scientific">Bemisia tabaci</name>
    <name type="common">Sweetpotato whitefly</name>
    <name type="synonym">Aleurodes tabaci</name>
    <dbReference type="NCBI Taxonomy" id="7038"/>
    <lineage>
        <taxon>Eukaryota</taxon>
        <taxon>Metazoa</taxon>
        <taxon>Ecdysozoa</taxon>
        <taxon>Arthropoda</taxon>
        <taxon>Hexapoda</taxon>
        <taxon>Insecta</taxon>
        <taxon>Pterygota</taxon>
        <taxon>Neoptera</taxon>
        <taxon>Paraneoptera</taxon>
        <taxon>Hemiptera</taxon>
        <taxon>Sternorrhyncha</taxon>
        <taxon>Aleyrodoidea</taxon>
        <taxon>Aleyrodidae</taxon>
        <taxon>Aleyrodinae</taxon>
        <taxon>Bemisia</taxon>
    </lineage>
</organism>
<keyword evidence="2" id="KW-1185">Reference proteome</keyword>
<gene>
    <name evidence="1" type="ORF">BEMITA_LOCUS5780</name>
</gene>
<evidence type="ECO:0000313" key="1">
    <source>
        <dbReference type="EMBL" id="CAH0386702.1"/>
    </source>
</evidence>
<accession>A0A9P0A906</accession>